<organism evidence="3 4">
    <name type="scientific">Formicincola oecophyllae</name>
    <dbReference type="NCBI Taxonomy" id="2558361"/>
    <lineage>
        <taxon>Bacteria</taxon>
        <taxon>Pseudomonadati</taxon>
        <taxon>Pseudomonadota</taxon>
        <taxon>Alphaproteobacteria</taxon>
        <taxon>Acetobacterales</taxon>
        <taxon>Acetobacteraceae</taxon>
        <taxon>Formicincola</taxon>
    </lineage>
</organism>
<gene>
    <name evidence="3" type="ORF">E3E12_00520</name>
</gene>
<keyword evidence="4" id="KW-1185">Reference proteome</keyword>
<dbReference type="Pfam" id="PF02470">
    <property type="entry name" value="MlaD"/>
    <property type="match status" value="1"/>
</dbReference>
<dbReference type="InterPro" id="IPR003399">
    <property type="entry name" value="Mce/MlaD"/>
</dbReference>
<dbReference type="EMBL" id="CP038231">
    <property type="protein sequence ID" value="QDH12934.1"/>
    <property type="molecule type" value="Genomic_DNA"/>
</dbReference>
<dbReference type="InterPro" id="IPR052336">
    <property type="entry name" value="MlaD_Phospholipid_Transporter"/>
</dbReference>
<reference evidence="3 4" key="1">
    <citation type="submission" date="2019-03" db="EMBL/GenBank/DDBJ databases">
        <title>The complete genome sequence of Swingsia_sp. F3b2 LMG30590(T).</title>
        <authorList>
            <person name="Chua K.-O."/>
            <person name="Chan K.-G."/>
            <person name="See-Too W.-S."/>
        </authorList>
    </citation>
    <scope>NUCLEOTIDE SEQUENCE [LARGE SCALE GENOMIC DNA]</scope>
    <source>
        <strain evidence="3 4">F3b2</strain>
    </source>
</reference>
<evidence type="ECO:0000313" key="4">
    <source>
        <dbReference type="Proteomes" id="UP000318709"/>
    </source>
</evidence>
<name>A0A4Y6U6Z5_9PROT</name>
<dbReference type="AlphaFoldDB" id="A0A4Y6U6Z5"/>
<dbReference type="Proteomes" id="UP000318709">
    <property type="component" value="Chromosome"/>
</dbReference>
<protein>
    <submittedName>
        <fullName evidence="3">MCE family protein</fullName>
    </submittedName>
</protein>
<sequence>MLRRGAVREGTGGGVASYLASAAVLVFTGAFVVYALTLRTGPGGPQTPYKAVFFSANGLDSGDNVILDGVVVGRVDSITLDRANDVANVDFTVNSGLKLPSDTAVTIAAPSPTADNALALLPGKAKTILKPGTTITDARPLLSLEQQISNFIFGGGKL</sequence>
<dbReference type="PANTHER" id="PTHR33371">
    <property type="entry name" value="INTERMEMBRANE PHOSPHOLIPID TRANSPORT SYSTEM BINDING PROTEIN MLAD-RELATED"/>
    <property type="match status" value="1"/>
</dbReference>
<evidence type="ECO:0000259" key="2">
    <source>
        <dbReference type="Pfam" id="PF02470"/>
    </source>
</evidence>
<keyword evidence="1" id="KW-0812">Transmembrane</keyword>
<feature type="transmembrane region" description="Helical" evidence="1">
    <location>
        <begin position="15"/>
        <end position="36"/>
    </location>
</feature>
<keyword evidence="1" id="KW-0472">Membrane</keyword>
<dbReference type="PANTHER" id="PTHR33371:SF4">
    <property type="entry name" value="INTERMEMBRANE PHOSPHOLIPID TRANSPORT SYSTEM BINDING PROTEIN MLAD"/>
    <property type="match status" value="1"/>
</dbReference>
<accession>A0A4Y6U6Z5</accession>
<dbReference type="OrthoDB" id="7164001at2"/>
<evidence type="ECO:0000256" key="1">
    <source>
        <dbReference type="SAM" id="Phobius"/>
    </source>
</evidence>
<keyword evidence="1" id="KW-1133">Transmembrane helix</keyword>
<feature type="domain" description="Mce/MlaD" evidence="2">
    <location>
        <begin position="47"/>
        <end position="123"/>
    </location>
</feature>
<evidence type="ECO:0000313" key="3">
    <source>
        <dbReference type="EMBL" id="QDH12934.1"/>
    </source>
</evidence>
<proteinExistence type="predicted"/>
<dbReference type="KEGG" id="swf:E3E12_00520"/>